<feature type="region of interest" description="Disordered" evidence="1">
    <location>
        <begin position="277"/>
        <end position="307"/>
    </location>
</feature>
<organism evidence="3 4">
    <name type="scientific">Pseudofrankia inefficax (strain DSM 45817 / CECT 9037 / DDB 130130 / EuI1c)</name>
    <name type="common">Frankia inefficax</name>
    <dbReference type="NCBI Taxonomy" id="298654"/>
    <lineage>
        <taxon>Bacteria</taxon>
        <taxon>Bacillati</taxon>
        <taxon>Actinomycetota</taxon>
        <taxon>Actinomycetes</taxon>
        <taxon>Frankiales</taxon>
        <taxon>Frankiaceae</taxon>
        <taxon>Pseudofrankia</taxon>
    </lineage>
</organism>
<dbReference type="InParanoid" id="E3J6W9"/>
<dbReference type="Pfam" id="PF20613">
    <property type="entry name" value="HipA_2"/>
    <property type="match status" value="1"/>
</dbReference>
<dbReference type="eggNOG" id="COG1718">
    <property type="taxonomic scope" value="Bacteria"/>
</dbReference>
<keyword evidence="4" id="KW-1185">Reference proteome</keyword>
<proteinExistence type="predicted"/>
<dbReference type="InterPro" id="IPR046748">
    <property type="entry name" value="HipA_2"/>
</dbReference>
<dbReference type="Proteomes" id="UP000002484">
    <property type="component" value="Chromosome"/>
</dbReference>
<reference evidence="3 4" key="1">
    <citation type="submission" date="2010-10" db="EMBL/GenBank/DDBJ databases">
        <title>Complete sequence of Frankia sp. EuI1c.</title>
        <authorList>
            <consortium name="US DOE Joint Genome Institute"/>
            <person name="Lucas S."/>
            <person name="Copeland A."/>
            <person name="Lapidus A."/>
            <person name="Cheng J.-F."/>
            <person name="Bruce D."/>
            <person name="Goodwin L."/>
            <person name="Pitluck S."/>
            <person name="Chertkov O."/>
            <person name="Detter J.C."/>
            <person name="Han C."/>
            <person name="Tapia R."/>
            <person name="Land M."/>
            <person name="Hauser L."/>
            <person name="Jeffries C."/>
            <person name="Kyrpides N."/>
            <person name="Ivanova N."/>
            <person name="Mikhailova N."/>
            <person name="Beauchemin N."/>
            <person name="Sen A."/>
            <person name="Sur S.A."/>
            <person name="Gtari M."/>
            <person name="Wall L."/>
            <person name="Tisa L."/>
            <person name="Woyke T."/>
        </authorList>
    </citation>
    <scope>NUCLEOTIDE SEQUENCE [LARGE SCALE GENOMIC DNA]</scope>
    <source>
        <strain evidence="4">DSM 45817 / CECT 9037 / EuI1c</strain>
    </source>
</reference>
<dbReference type="EMBL" id="CP002299">
    <property type="protein sequence ID" value="ADP83189.1"/>
    <property type="molecule type" value="Genomic_DNA"/>
</dbReference>
<accession>E3J6W9</accession>
<dbReference type="AlphaFoldDB" id="E3J6W9"/>
<gene>
    <name evidence="3" type="ordered locus">FraEuI1c_5201</name>
</gene>
<sequence>MAEVRREVVLREVRAIRYATPLREGGSLPGIMEADDLGTWVVKFRGAGQGVRALVAEVVVGELGRALGLPVPELVVIDVDPVLGRVEPDQEIQDLLRASAGPNLGIDYLPGSITYDPLAFTVDPGLAARVIWLDALTLNVDRSWRNPNLLVWGGRLWLIDHGAALYPHHGWVARSAGPDPAPGPPPEPDLRVLPRWEEHVLLPALGDDPAGALRAADAALAPLVGPDLLAPVVAAVQASWLDVEPGRYVDWLTARVAGDRPWLEAMTAVHPGTVAAARREAAAADERRAPPAWLRPALTRAREDRRG</sequence>
<evidence type="ECO:0000256" key="1">
    <source>
        <dbReference type="SAM" id="MobiDB-lite"/>
    </source>
</evidence>
<feature type="domain" description="HipA-like kinase" evidence="2">
    <location>
        <begin position="22"/>
        <end position="165"/>
    </location>
</feature>
<feature type="compositionally biased region" description="Basic and acidic residues" evidence="1">
    <location>
        <begin position="277"/>
        <end position="289"/>
    </location>
</feature>
<evidence type="ECO:0000313" key="4">
    <source>
        <dbReference type="Proteomes" id="UP000002484"/>
    </source>
</evidence>
<evidence type="ECO:0000313" key="3">
    <source>
        <dbReference type="EMBL" id="ADP83189.1"/>
    </source>
</evidence>
<name>E3J6W9_PSEI1</name>
<dbReference type="HOGENOM" id="CLU_075702_0_0_11"/>
<dbReference type="STRING" id="298654.FraEuI1c_5201"/>
<evidence type="ECO:0000259" key="2">
    <source>
        <dbReference type="Pfam" id="PF20613"/>
    </source>
</evidence>
<protein>
    <recommendedName>
        <fullName evidence="2">HipA-like kinase domain-containing protein</fullName>
    </recommendedName>
</protein>
<dbReference type="KEGG" id="fri:FraEuI1c_5201"/>